<organism evidence="5">
    <name type="scientific">Acididesulfobacillus acetoxydans</name>
    <dbReference type="NCBI Taxonomy" id="1561005"/>
    <lineage>
        <taxon>Bacteria</taxon>
        <taxon>Bacillati</taxon>
        <taxon>Bacillota</taxon>
        <taxon>Clostridia</taxon>
        <taxon>Eubacteriales</taxon>
        <taxon>Peptococcaceae</taxon>
        <taxon>Acididesulfobacillus</taxon>
    </lineage>
</organism>
<dbReference type="PANTHER" id="PTHR38445">
    <property type="entry name" value="HTH-TYPE TRANSCRIPTIONAL REPRESSOR YTRA"/>
    <property type="match status" value="1"/>
</dbReference>
<dbReference type="Pfam" id="PF00392">
    <property type="entry name" value="GntR"/>
    <property type="match status" value="1"/>
</dbReference>
<evidence type="ECO:0000259" key="4">
    <source>
        <dbReference type="PROSITE" id="PS50949"/>
    </source>
</evidence>
<dbReference type="PANTHER" id="PTHR38445:SF9">
    <property type="entry name" value="HTH-TYPE TRANSCRIPTIONAL REPRESSOR YTRA"/>
    <property type="match status" value="1"/>
</dbReference>
<proteinExistence type="predicted"/>
<dbReference type="EMBL" id="CDGJ01000027">
    <property type="protein sequence ID" value="CEJ06454.1"/>
    <property type="molecule type" value="Genomic_DNA"/>
</dbReference>
<feature type="domain" description="HTH gntR-type" evidence="4">
    <location>
        <begin position="17"/>
        <end position="85"/>
    </location>
</feature>
<dbReference type="RefSeq" id="WP_240986019.1">
    <property type="nucleotide sequence ID" value="NZ_CDGJ01000027.1"/>
</dbReference>
<dbReference type="EMBL" id="LR746496">
    <property type="protein sequence ID" value="CAA7602689.1"/>
    <property type="molecule type" value="Genomic_DNA"/>
</dbReference>
<dbReference type="KEGG" id="aacx:DEACI_3368"/>
<dbReference type="PROSITE" id="PS50949">
    <property type="entry name" value="HTH_GNTR"/>
    <property type="match status" value="1"/>
</dbReference>
<evidence type="ECO:0000256" key="2">
    <source>
        <dbReference type="ARBA" id="ARBA00023125"/>
    </source>
</evidence>
<dbReference type="SUPFAM" id="SSF46785">
    <property type="entry name" value="Winged helix' DNA-binding domain"/>
    <property type="match status" value="1"/>
</dbReference>
<protein>
    <submittedName>
        <fullName evidence="5">GntR-type HTH domain protein</fullName>
    </submittedName>
    <submittedName>
        <fullName evidence="6">Helix_turn_helix gluconate operon transcriptional repressor</fullName>
    </submittedName>
</protein>
<accession>A0A8S0W9L5</accession>
<dbReference type="AlphaFoldDB" id="A0A8S0W9L5"/>
<dbReference type="InterPro" id="IPR036388">
    <property type="entry name" value="WH-like_DNA-bd_sf"/>
</dbReference>
<dbReference type="Gene3D" id="1.10.10.10">
    <property type="entry name" value="Winged helix-like DNA-binding domain superfamily/Winged helix DNA-binding domain"/>
    <property type="match status" value="1"/>
</dbReference>
<keyword evidence="7" id="KW-1185">Reference proteome</keyword>
<evidence type="ECO:0000256" key="3">
    <source>
        <dbReference type="ARBA" id="ARBA00023163"/>
    </source>
</evidence>
<dbReference type="InterPro" id="IPR000524">
    <property type="entry name" value="Tscrpt_reg_HTH_GntR"/>
</dbReference>
<name>A0A8S0W9L5_9FIRM</name>
<evidence type="ECO:0000256" key="1">
    <source>
        <dbReference type="ARBA" id="ARBA00023015"/>
    </source>
</evidence>
<keyword evidence="2" id="KW-0238">DNA-binding</keyword>
<reference evidence="5" key="2">
    <citation type="submission" date="2020-01" db="EMBL/GenBank/DDBJ databases">
        <authorList>
            <person name="Hornung B."/>
        </authorList>
    </citation>
    <scope>NUCLEOTIDE SEQUENCE</scope>
    <source>
        <strain evidence="5">PacBioINE</strain>
    </source>
</reference>
<dbReference type="CDD" id="cd07377">
    <property type="entry name" value="WHTH_GntR"/>
    <property type="match status" value="1"/>
</dbReference>
<dbReference type="Proteomes" id="UP001071230">
    <property type="component" value="Unassembled WGS sequence"/>
</dbReference>
<keyword evidence="3" id="KW-0804">Transcription</keyword>
<evidence type="ECO:0000313" key="5">
    <source>
        <dbReference type="EMBL" id="CAA7602689.1"/>
    </source>
</evidence>
<dbReference type="Proteomes" id="UP000836597">
    <property type="component" value="Chromosome"/>
</dbReference>
<dbReference type="GO" id="GO:0003700">
    <property type="term" value="F:DNA-binding transcription factor activity"/>
    <property type="evidence" value="ECO:0007669"/>
    <property type="project" value="InterPro"/>
</dbReference>
<reference evidence="6" key="1">
    <citation type="submission" date="2014-11" db="EMBL/GenBank/DDBJ databases">
        <authorList>
            <person name="Hornung B.V."/>
        </authorList>
    </citation>
    <scope>NUCLEOTIDE SEQUENCE</scope>
    <source>
        <strain evidence="6">INE</strain>
    </source>
</reference>
<gene>
    <name evidence="6" type="ORF">DEACI_0902</name>
    <name evidence="5" type="ORF">DEACI_3368</name>
</gene>
<dbReference type="GO" id="GO:0003677">
    <property type="term" value="F:DNA binding"/>
    <property type="evidence" value="ECO:0007669"/>
    <property type="project" value="UniProtKB-KW"/>
</dbReference>
<dbReference type="InterPro" id="IPR036390">
    <property type="entry name" value="WH_DNA-bd_sf"/>
</dbReference>
<keyword evidence="1" id="KW-0805">Transcription regulation</keyword>
<dbReference type="SMART" id="SM00345">
    <property type="entry name" value="HTH_GNTR"/>
    <property type="match status" value="1"/>
</dbReference>
<sequence>MEPIQVAGITFRLDPGKPLYEQIVDQVQGALARGDVKLNERLPSVRELAQLLKVNPNTVMRAYQDLERGGLLMTYRGQGTFITDKPQPVERLKQDLAYRAVAHLVNEMRRLGFSREQALALLQEVKWS</sequence>
<evidence type="ECO:0000313" key="6">
    <source>
        <dbReference type="EMBL" id="CEJ06454.1"/>
    </source>
</evidence>
<evidence type="ECO:0000313" key="7">
    <source>
        <dbReference type="Proteomes" id="UP001071230"/>
    </source>
</evidence>